<evidence type="ECO:0000313" key="2">
    <source>
        <dbReference type="Proteomes" id="UP001079657"/>
    </source>
</evidence>
<accession>A0ABT4CQ23</accession>
<protein>
    <submittedName>
        <fullName evidence="1">Uncharacterized protein</fullName>
    </submittedName>
</protein>
<dbReference type="EMBL" id="JAPQES010000003">
    <property type="protein sequence ID" value="MCY6371145.1"/>
    <property type="molecule type" value="Genomic_DNA"/>
</dbReference>
<name>A0ABT4CQ23_9CLOT</name>
<comment type="caution">
    <text evidence="1">The sequence shown here is derived from an EMBL/GenBank/DDBJ whole genome shotgun (WGS) entry which is preliminary data.</text>
</comment>
<evidence type="ECO:0000313" key="1">
    <source>
        <dbReference type="EMBL" id="MCY6371145.1"/>
    </source>
</evidence>
<gene>
    <name evidence="1" type="ORF">OXH55_10915</name>
</gene>
<dbReference type="RefSeq" id="WP_268050002.1">
    <property type="nucleotide sequence ID" value="NZ_JAPQES010000003.1"/>
</dbReference>
<proteinExistence type="predicted"/>
<organism evidence="1 2">
    <name type="scientific">Clostridium ganghwense</name>
    <dbReference type="NCBI Taxonomy" id="312089"/>
    <lineage>
        <taxon>Bacteria</taxon>
        <taxon>Bacillati</taxon>
        <taxon>Bacillota</taxon>
        <taxon>Clostridia</taxon>
        <taxon>Eubacteriales</taxon>
        <taxon>Clostridiaceae</taxon>
        <taxon>Clostridium</taxon>
    </lineage>
</organism>
<dbReference type="Proteomes" id="UP001079657">
    <property type="component" value="Unassembled WGS sequence"/>
</dbReference>
<reference evidence="1" key="1">
    <citation type="submission" date="2022-12" db="EMBL/GenBank/DDBJ databases">
        <authorList>
            <person name="Wang J."/>
        </authorList>
    </citation>
    <scope>NUCLEOTIDE SEQUENCE</scope>
    <source>
        <strain evidence="1">HY-42-06</strain>
    </source>
</reference>
<sequence length="103" mass="12046">MNINESLVCPNCNSKYLKLKHEATYVYTYKINTPETGTWSNETETLPFLFDNRQQTNLKEYLECEKCGAKFPYSFDKDNPKIDLTISQKAIRSEYKNTPEFLG</sequence>
<keyword evidence="2" id="KW-1185">Reference proteome</keyword>